<proteinExistence type="predicted"/>
<keyword evidence="1" id="KW-1133">Transmembrane helix</keyword>
<protein>
    <submittedName>
        <fullName evidence="2">Uncharacterized protein</fullName>
    </submittedName>
</protein>
<sequence length="60" mass="6582">MHELISLDYPTRSLSSSKNRSRCLVIVSGALAWPFICCCQGSATFVPGGLNVWAYEGMRT</sequence>
<organism evidence="2 3">
    <name type="scientific">Aspergillus violaceofuscus (strain CBS 115571)</name>
    <dbReference type="NCBI Taxonomy" id="1450538"/>
    <lineage>
        <taxon>Eukaryota</taxon>
        <taxon>Fungi</taxon>
        <taxon>Dikarya</taxon>
        <taxon>Ascomycota</taxon>
        <taxon>Pezizomycotina</taxon>
        <taxon>Eurotiomycetes</taxon>
        <taxon>Eurotiomycetidae</taxon>
        <taxon>Eurotiales</taxon>
        <taxon>Aspergillaceae</taxon>
        <taxon>Aspergillus</taxon>
    </lineage>
</organism>
<feature type="transmembrane region" description="Helical" evidence="1">
    <location>
        <begin position="21"/>
        <end position="43"/>
    </location>
</feature>
<evidence type="ECO:0000313" key="2">
    <source>
        <dbReference type="EMBL" id="PYI13480.1"/>
    </source>
</evidence>
<dbReference type="Proteomes" id="UP000249829">
    <property type="component" value="Unassembled WGS sequence"/>
</dbReference>
<evidence type="ECO:0000256" key="1">
    <source>
        <dbReference type="SAM" id="Phobius"/>
    </source>
</evidence>
<keyword evidence="1" id="KW-0812">Transmembrane</keyword>
<accession>A0A2V5HC15</accession>
<evidence type="ECO:0000313" key="3">
    <source>
        <dbReference type="Proteomes" id="UP000249829"/>
    </source>
</evidence>
<dbReference type="AlphaFoldDB" id="A0A2V5HC15"/>
<gene>
    <name evidence="2" type="ORF">BO99DRAFT_407498</name>
</gene>
<keyword evidence="1" id="KW-0472">Membrane</keyword>
<keyword evidence="3" id="KW-1185">Reference proteome</keyword>
<name>A0A2V5HC15_ASPV1</name>
<reference evidence="2 3" key="1">
    <citation type="submission" date="2018-02" db="EMBL/GenBank/DDBJ databases">
        <title>The genomes of Aspergillus section Nigri reveals drivers in fungal speciation.</title>
        <authorList>
            <consortium name="DOE Joint Genome Institute"/>
            <person name="Vesth T.C."/>
            <person name="Nybo J."/>
            <person name="Theobald S."/>
            <person name="Brandl J."/>
            <person name="Frisvad J.C."/>
            <person name="Nielsen K.F."/>
            <person name="Lyhne E.K."/>
            <person name="Kogle M.E."/>
            <person name="Kuo A."/>
            <person name="Riley R."/>
            <person name="Clum A."/>
            <person name="Nolan M."/>
            <person name="Lipzen A."/>
            <person name="Salamov A."/>
            <person name="Henrissat B."/>
            <person name="Wiebenga A."/>
            <person name="De vries R.P."/>
            <person name="Grigoriev I.V."/>
            <person name="Mortensen U.H."/>
            <person name="Andersen M.R."/>
            <person name="Baker S.E."/>
        </authorList>
    </citation>
    <scope>NUCLEOTIDE SEQUENCE [LARGE SCALE GENOMIC DNA]</scope>
    <source>
        <strain evidence="2 3">CBS 115571</strain>
    </source>
</reference>
<dbReference type="EMBL" id="KZ825242">
    <property type="protein sequence ID" value="PYI13480.1"/>
    <property type="molecule type" value="Genomic_DNA"/>
</dbReference>